<evidence type="ECO:0000313" key="1">
    <source>
        <dbReference type="EMBL" id="RFA16072.1"/>
    </source>
</evidence>
<dbReference type="AlphaFoldDB" id="A0A3E0W1A3"/>
<sequence length="103" mass="11027">MSTAIATYGVTSTIDESDFIAWATCDDGSGPSRIGVTASMDRFRSTLELRMEIPAASSDQHCILTALSTAADSHVAFFPQKCNPRVDSYFLEGAFIVDGIVVT</sequence>
<proteinExistence type="predicted"/>
<comment type="caution">
    <text evidence="1">The sequence shown here is derived from an EMBL/GenBank/DDBJ whole genome shotgun (WGS) entry which is preliminary data.</text>
</comment>
<name>A0A3E0W1A3_9MICO</name>
<dbReference type="EMBL" id="NBXB01000015">
    <property type="protein sequence ID" value="RFA16072.1"/>
    <property type="molecule type" value="Genomic_DNA"/>
</dbReference>
<gene>
    <name evidence="1" type="ORF">B7R22_04885</name>
</gene>
<dbReference type="RefSeq" id="WP_116410681.1">
    <property type="nucleotide sequence ID" value="NZ_NBXB01000015.1"/>
</dbReference>
<accession>A0A3E0W1A3</accession>
<protein>
    <submittedName>
        <fullName evidence="1">Uncharacterized protein</fullName>
    </submittedName>
</protein>
<dbReference type="OrthoDB" id="10006068at2"/>
<dbReference type="Proteomes" id="UP000256541">
    <property type="component" value="Unassembled WGS sequence"/>
</dbReference>
<evidence type="ECO:0000313" key="2">
    <source>
        <dbReference type="Proteomes" id="UP000256541"/>
    </source>
</evidence>
<reference evidence="1 2" key="1">
    <citation type="submission" date="2017-04" db="EMBL/GenBank/DDBJ databases">
        <title>Comparative genome analysis of Subtercola boreus.</title>
        <authorList>
            <person name="Cho Y.-J."/>
            <person name="Cho A."/>
            <person name="Kim O.-S."/>
            <person name="Lee J.-I."/>
        </authorList>
    </citation>
    <scope>NUCLEOTIDE SEQUENCE [LARGE SCALE GENOMIC DNA]</scope>
    <source>
        <strain evidence="1 2">P27479</strain>
    </source>
</reference>
<organism evidence="1 2">
    <name type="scientific">Subtercola boreus</name>
    <dbReference type="NCBI Taxonomy" id="120213"/>
    <lineage>
        <taxon>Bacteria</taxon>
        <taxon>Bacillati</taxon>
        <taxon>Actinomycetota</taxon>
        <taxon>Actinomycetes</taxon>
        <taxon>Micrococcales</taxon>
        <taxon>Microbacteriaceae</taxon>
        <taxon>Subtercola</taxon>
    </lineage>
</organism>